<comment type="caution">
    <text evidence="11">The sequence shown here is derived from an EMBL/GenBank/DDBJ whole genome shotgun (WGS) entry which is preliminary data.</text>
</comment>
<evidence type="ECO:0000256" key="4">
    <source>
        <dbReference type="ARBA" id="ARBA00022475"/>
    </source>
</evidence>
<dbReference type="NCBIfam" id="TIGR01726">
    <property type="entry name" value="HEQRo_perm_3TM"/>
    <property type="match status" value="1"/>
</dbReference>
<dbReference type="InterPro" id="IPR000515">
    <property type="entry name" value="MetI-like"/>
</dbReference>
<dbReference type="Gene3D" id="1.10.3720.10">
    <property type="entry name" value="MetI-like"/>
    <property type="match status" value="1"/>
</dbReference>
<evidence type="ECO:0000313" key="12">
    <source>
        <dbReference type="Proteomes" id="UP000295188"/>
    </source>
</evidence>
<dbReference type="PANTHER" id="PTHR30614">
    <property type="entry name" value="MEMBRANE COMPONENT OF AMINO ACID ABC TRANSPORTER"/>
    <property type="match status" value="1"/>
</dbReference>
<keyword evidence="12" id="KW-1185">Reference proteome</keyword>
<dbReference type="PROSITE" id="PS50928">
    <property type="entry name" value="ABC_TM1"/>
    <property type="match status" value="1"/>
</dbReference>
<feature type="transmembrane region" description="Helical" evidence="9">
    <location>
        <begin position="32"/>
        <end position="53"/>
    </location>
</feature>
<dbReference type="RefSeq" id="WP_132550381.1">
    <property type="nucleotide sequence ID" value="NZ_SMAA01000012.1"/>
</dbReference>
<evidence type="ECO:0000256" key="8">
    <source>
        <dbReference type="ARBA" id="ARBA00023136"/>
    </source>
</evidence>
<dbReference type="GO" id="GO:0006865">
    <property type="term" value="P:amino acid transport"/>
    <property type="evidence" value="ECO:0007669"/>
    <property type="project" value="UniProtKB-KW"/>
</dbReference>
<keyword evidence="4" id="KW-1003">Cell membrane</keyword>
<keyword evidence="3 9" id="KW-0813">Transport</keyword>
<dbReference type="Proteomes" id="UP000295188">
    <property type="component" value="Unassembled WGS sequence"/>
</dbReference>
<dbReference type="CDD" id="cd06261">
    <property type="entry name" value="TM_PBP2"/>
    <property type="match status" value="1"/>
</dbReference>
<dbReference type="SUPFAM" id="SSF161098">
    <property type="entry name" value="MetI-like"/>
    <property type="match status" value="1"/>
</dbReference>
<dbReference type="Pfam" id="PF00528">
    <property type="entry name" value="BPD_transp_1"/>
    <property type="match status" value="1"/>
</dbReference>
<organism evidence="11 12">
    <name type="scientific">Pectinatus cerevisiiphilus</name>
    <dbReference type="NCBI Taxonomy" id="86956"/>
    <lineage>
        <taxon>Bacteria</taxon>
        <taxon>Bacillati</taxon>
        <taxon>Bacillota</taxon>
        <taxon>Negativicutes</taxon>
        <taxon>Selenomonadales</taxon>
        <taxon>Selenomonadaceae</taxon>
        <taxon>Pectinatus</taxon>
    </lineage>
</organism>
<evidence type="ECO:0000256" key="7">
    <source>
        <dbReference type="ARBA" id="ARBA00022989"/>
    </source>
</evidence>
<dbReference type="EMBL" id="SMAA01000012">
    <property type="protein sequence ID" value="TCS77979.1"/>
    <property type="molecule type" value="Genomic_DNA"/>
</dbReference>
<comment type="subcellular location">
    <subcellularLocation>
        <location evidence="1 9">Cell membrane</location>
        <topology evidence="1 9">Multi-pass membrane protein</topology>
    </subcellularLocation>
</comment>
<proteinExistence type="inferred from homology"/>
<dbReference type="GO" id="GO:0043190">
    <property type="term" value="C:ATP-binding cassette (ABC) transporter complex"/>
    <property type="evidence" value="ECO:0007669"/>
    <property type="project" value="InterPro"/>
</dbReference>
<reference evidence="11 12" key="1">
    <citation type="submission" date="2019-03" db="EMBL/GenBank/DDBJ databases">
        <title>Genomic Encyclopedia of Type Strains, Phase IV (KMG-IV): sequencing the most valuable type-strain genomes for metagenomic binning, comparative biology and taxonomic classification.</title>
        <authorList>
            <person name="Goeker M."/>
        </authorList>
    </citation>
    <scope>NUCLEOTIDE SEQUENCE [LARGE SCALE GENOMIC DNA]</scope>
    <source>
        <strain evidence="11 12">DSM 20467</strain>
    </source>
</reference>
<feature type="transmembrane region" description="Helical" evidence="9">
    <location>
        <begin position="191"/>
        <end position="210"/>
    </location>
</feature>
<dbReference type="InterPro" id="IPR035906">
    <property type="entry name" value="MetI-like_sf"/>
</dbReference>
<keyword evidence="7 9" id="KW-1133">Transmembrane helix</keyword>
<evidence type="ECO:0000313" key="11">
    <source>
        <dbReference type="EMBL" id="TCS77979.1"/>
    </source>
</evidence>
<sequence>MGVNNPFALYKWQALFDARDIFIDGLTTTLEVAIGALILSVLLGIIFGIAGVFPNKFIRVLNRVYVEFFQNTPLVVQVVFIYNALPQIHIVMPVLLIGIIGVGLYTGAYMAEAVRGGILSVSKGQLEAAMSQGFNYWQAMWYIILPQAKRVMLPSMANQAINLVKNTSVLAMIAGGDLMYQADSWSGSNMYYGPAYLTAGVSYWIICFLLSKYINKLEKKAEV</sequence>
<dbReference type="OrthoDB" id="9787841at2"/>
<evidence type="ECO:0000256" key="6">
    <source>
        <dbReference type="ARBA" id="ARBA00022970"/>
    </source>
</evidence>
<accession>A0A4R3K5D2</accession>
<comment type="similarity">
    <text evidence="2">Belongs to the binding-protein-dependent transport system permease family. HisMQ subfamily.</text>
</comment>
<dbReference type="AlphaFoldDB" id="A0A4R3K5D2"/>
<evidence type="ECO:0000256" key="3">
    <source>
        <dbReference type="ARBA" id="ARBA00022448"/>
    </source>
</evidence>
<dbReference type="GO" id="GO:0022857">
    <property type="term" value="F:transmembrane transporter activity"/>
    <property type="evidence" value="ECO:0007669"/>
    <property type="project" value="InterPro"/>
</dbReference>
<protein>
    <submittedName>
        <fullName evidence="11">Amino acid ABC transporter membrane protein 1 (PAAT family)</fullName>
    </submittedName>
</protein>
<evidence type="ECO:0000256" key="2">
    <source>
        <dbReference type="ARBA" id="ARBA00010072"/>
    </source>
</evidence>
<dbReference type="InterPro" id="IPR010065">
    <property type="entry name" value="AA_ABC_transptr_permease_3TM"/>
</dbReference>
<keyword evidence="5 9" id="KW-0812">Transmembrane</keyword>
<evidence type="ECO:0000256" key="9">
    <source>
        <dbReference type="RuleBase" id="RU363032"/>
    </source>
</evidence>
<evidence type="ECO:0000256" key="1">
    <source>
        <dbReference type="ARBA" id="ARBA00004651"/>
    </source>
</evidence>
<keyword evidence="8 9" id="KW-0472">Membrane</keyword>
<gene>
    <name evidence="11" type="ORF">EDC37_11217</name>
</gene>
<evidence type="ECO:0000259" key="10">
    <source>
        <dbReference type="PROSITE" id="PS50928"/>
    </source>
</evidence>
<dbReference type="PANTHER" id="PTHR30614:SF20">
    <property type="entry name" value="GLUTAMINE TRANSPORT SYSTEM PERMEASE PROTEIN GLNP"/>
    <property type="match status" value="1"/>
</dbReference>
<keyword evidence="6" id="KW-0029">Amino-acid transport</keyword>
<name>A0A4R3K5D2_9FIRM</name>
<evidence type="ECO:0000256" key="5">
    <source>
        <dbReference type="ARBA" id="ARBA00022692"/>
    </source>
</evidence>
<dbReference type="InterPro" id="IPR043429">
    <property type="entry name" value="ArtM/GltK/GlnP/TcyL/YhdX-like"/>
</dbReference>
<feature type="domain" description="ABC transmembrane type-1" evidence="10">
    <location>
        <begin position="26"/>
        <end position="214"/>
    </location>
</feature>
<feature type="transmembrane region" description="Helical" evidence="9">
    <location>
        <begin position="90"/>
        <end position="111"/>
    </location>
</feature>